<keyword evidence="12" id="KW-1071">Ligand-gated ion channel</keyword>
<keyword evidence="2 15" id="KW-0813">Transport</keyword>
<dbReference type="PANTHER" id="PTHR18945">
    <property type="entry name" value="NEUROTRANSMITTER GATED ION CHANNEL"/>
    <property type="match status" value="1"/>
</dbReference>
<proteinExistence type="inferred from homology"/>
<dbReference type="CDD" id="cd19051">
    <property type="entry name" value="LGIC_TM_cation"/>
    <property type="match status" value="1"/>
</dbReference>
<dbReference type="GO" id="GO:0045211">
    <property type="term" value="C:postsynaptic membrane"/>
    <property type="evidence" value="ECO:0007669"/>
    <property type="project" value="InterPro"/>
</dbReference>
<dbReference type="SUPFAM" id="SSF63712">
    <property type="entry name" value="Nicotinic receptor ligand binding domain-like"/>
    <property type="match status" value="1"/>
</dbReference>
<evidence type="ECO:0000256" key="7">
    <source>
        <dbReference type="ARBA" id="ARBA00023065"/>
    </source>
</evidence>
<keyword evidence="13 15" id="KW-0407">Ion channel</keyword>
<dbReference type="InterPro" id="IPR006029">
    <property type="entry name" value="Neurotrans-gated_channel_TM"/>
</dbReference>
<evidence type="ECO:0000256" key="14">
    <source>
        <dbReference type="ARBA" id="ARBA00034099"/>
    </source>
</evidence>
<evidence type="ECO:0000256" key="12">
    <source>
        <dbReference type="ARBA" id="ARBA00023286"/>
    </source>
</evidence>
<dbReference type="PRINTS" id="PR00252">
    <property type="entry name" value="NRIONCHANNEL"/>
</dbReference>
<comment type="caution">
    <text evidence="18">The sequence shown here is derived from an EMBL/GenBank/DDBJ whole genome shotgun (WGS) entry which is preliminary data.</text>
</comment>
<keyword evidence="9" id="KW-1015">Disulfide bond</keyword>
<evidence type="ECO:0000256" key="13">
    <source>
        <dbReference type="ARBA" id="ARBA00023303"/>
    </source>
</evidence>
<keyword evidence="4 15" id="KW-0812">Transmembrane</keyword>
<dbReference type="InterPro" id="IPR006201">
    <property type="entry name" value="Neur_channel"/>
</dbReference>
<dbReference type="InterPro" id="IPR002394">
    <property type="entry name" value="Nicotinic_acetylcholine_rcpt"/>
</dbReference>
<dbReference type="FunFam" id="2.70.170.10:FF:000016">
    <property type="entry name" value="Nicotinic acetylcholine receptor subunit"/>
    <property type="match status" value="1"/>
</dbReference>
<evidence type="ECO:0000256" key="8">
    <source>
        <dbReference type="ARBA" id="ARBA00023136"/>
    </source>
</evidence>
<comment type="subcellular location">
    <subcellularLocation>
        <location evidence="14">Synaptic cell membrane</location>
        <topology evidence="14">Multi-pass membrane protein</topology>
    </subcellularLocation>
</comment>
<dbReference type="InterPro" id="IPR038050">
    <property type="entry name" value="Neuro_actylchol_rec"/>
</dbReference>
<dbReference type="CDD" id="cd18997">
    <property type="entry name" value="LGIC_ECD_nAChR"/>
    <property type="match status" value="1"/>
</dbReference>
<keyword evidence="19" id="KW-1185">Reference proteome</keyword>
<dbReference type="InterPro" id="IPR018000">
    <property type="entry name" value="Neurotransmitter_ion_chnl_CS"/>
</dbReference>
<evidence type="ECO:0000313" key="19">
    <source>
        <dbReference type="Proteomes" id="UP001186944"/>
    </source>
</evidence>
<name>A0AA88XQ45_PINIB</name>
<evidence type="ECO:0000259" key="17">
    <source>
        <dbReference type="Pfam" id="PF02932"/>
    </source>
</evidence>
<dbReference type="Gene3D" id="2.70.170.10">
    <property type="entry name" value="Neurotransmitter-gated ion-channel ligand-binding domain"/>
    <property type="match status" value="1"/>
</dbReference>
<evidence type="ECO:0000256" key="2">
    <source>
        <dbReference type="ARBA" id="ARBA00022448"/>
    </source>
</evidence>
<feature type="transmembrane region" description="Helical" evidence="15">
    <location>
        <begin position="519"/>
        <end position="539"/>
    </location>
</feature>
<evidence type="ECO:0000256" key="5">
    <source>
        <dbReference type="ARBA" id="ARBA00022989"/>
    </source>
</evidence>
<comment type="similarity">
    <text evidence="1">Belongs to the ligand-gated ion channel (TC 1.A.9) family. Acetylcholine receptor (TC 1.A.9.1) subfamily.</text>
</comment>
<sequence>MAPDALTWQVVVLYVCRWFFLFEVIHCTSVPDEQRLYQDLMLGYEKSVRPVINSSTILQVTLGLKLNQIVDLDERHQVLTTNVFIDQEWRDENLLWNPIEYNNIRSLRIPAKQVWLPDTFIYNNADDGSTGFMQGTYVLVNHNGTVLWPVPVKLKSSCKVDITYFPFDDQECILRFGSWIYSGLWMDYQSLNNDTPVDLTSYVNNSEWDLLSVSLKRNVRKHSCCDDPHPDMTYVFHIRRKTFYYIFNIIVPCVMLSVLTLLTFWLPPTSGEKITLGLSVFLAFSMFMLLIAEEVPATSEAVPLIGIYLCVVMTMTSLSVIMAVMVINLYNRGLKTRRAPAWLRAITLRWISKPLLMKHDIEKVANTISLEDEKEGAYRCKKHDKKQKLNNLHEVNTNDEYRPTVRNRRFTNNSIDKPIKTNDSEEEEVIWLRREDFVPETSEIDADVTMASNNFNLKESQNNNKVKQTCTHSENRDSKTCAEQIEKEISEVCKTQINLKNRKLIVAEWQRIAAVVDRILFWFYFLGTLASYILILVVVPDEQYEMWNKQIREYRINKQDPYVS</sequence>
<keyword evidence="11" id="KW-0325">Glycoprotein</keyword>
<accession>A0AA88XQ45</accession>
<keyword evidence="7 15" id="KW-0406">Ion transport</keyword>
<feature type="transmembrane region" description="Helical" evidence="15">
    <location>
        <begin position="243"/>
        <end position="267"/>
    </location>
</feature>
<dbReference type="FunFam" id="1.20.58.390:FF:000043">
    <property type="entry name" value="AcetylCholine Receptor"/>
    <property type="match status" value="1"/>
</dbReference>
<evidence type="ECO:0000256" key="11">
    <source>
        <dbReference type="ARBA" id="ARBA00023180"/>
    </source>
</evidence>
<feature type="transmembrane region" description="Helical" evidence="15">
    <location>
        <begin position="274"/>
        <end position="292"/>
    </location>
</feature>
<dbReference type="GO" id="GO:0022848">
    <property type="term" value="F:acetylcholine-gated monoatomic cation-selective channel activity"/>
    <property type="evidence" value="ECO:0007669"/>
    <property type="project" value="InterPro"/>
</dbReference>
<keyword evidence="10" id="KW-0675">Receptor</keyword>
<feature type="domain" description="Neurotransmitter-gated ion-channel ligand-binding" evidence="16">
    <location>
        <begin position="33"/>
        <end position="242"/>
    </location>
</feature>
<dbReference type="InterPro" id="IPR006202">
    <property type="entry name" value="Neur_chan_lig-bd"/>
</dbReference>
<evidence type="ECO:0000313" key="18">
    <source>
        <dbReference type="EMBL" id="KAK3089735.1"/>
    </source>
</evidence>
<dbReference type="Pfam" id="PF02931">
    <property type="entry name" value="Neur_chan_LBD"/>
    <property type="match status" value="1"/>
</dbReference>
<keyword evidence="5 15" id="KW-1133">Transmembrane helix</keyword>
<evidence type="ECO:0000256" key="10">
    <source>
        <dbReference type="ARBA" id="ARBA00023170"/>
    </source>
</evidence>
<gene>
    <name evidence="18" type="ORF">FSP39_006058</name>
</gene>
<evidence type="ECO:0000256" key="15">
    <source>
        <dbReference type="RuleBase" id="RU000687"/>
    </source>
</evidence>
<evidence type="ECO:0000256" key="4">
    <source>
        <dbReference type="ARBA" id="ARBA00022692"/>
    </source>
</evidence>
<dbReference type="SUPFAM" id="SSF90112">
    <property type="entry name" value="Neurotransmitter-gated ion-channel transmembrane pore"/>
    <property type="match status" value="1"/>
</dbReference>
<dbReference type="InterPro" id="IPR036719">
    <property type="entry name" value="Neuro-gated_channel_TM_sf"/>
</dbReference>
<evidence type="ECO:0000256" key="1">
    <source>
        <dbReference type="ARBA" id="ARBA00009237"/>
    </source>
</evidence>
<keyword evidence="3" id="KW-1003">Cell membrane</keyword>
<dbReference type="PRINTS" id="PR00254">
    <property type="entry name" value="NICOTINICR"/>
</dbReference>
<dbReference type="PROSITE" id="PS00236">
    <property type="entry name" value="NEUROTR_ION_CHANNEL"/>
    <property type="match status" value="1"/>
</dbReference>
<keyword evidence="6" id="KW-0770">Synapse</keyword>
<organism evidence="18 19">
    <name type="scientific">Pinctada imbricata</name>
    <name type="common">Atlantic pearl-oyster</name>
    <name type="synonym">Pinctada martensii</name>
    <dbReference type="NCBI Taxonomy" id="66713"/>
    <lineage>
        <taxon>Eukaryota</taxon>
        <taxon>Metazoa</taxon>
        <taxon>Spiralia</taxon>
        <taxon>Lophotrochozoa</taxon>
        <taxon>Mollusca</taxon>
        <taxon>Bivalvia</taxon>
        <taxon>Autobranchia</taxon>
        <taxon>Pteriomorphia</taxon>
        <taxon>Pterioida</taxon>
        <taxon>Pterioidea</taxon>
        <taxon>Pteriidae</taxon>
        <taxon>Pinctada</taxon>
    </lineage>
</organism>
<dbReference type="Pfam" id="PF02932">
    <property type="entry name" value="Neur_chan_memb"/>
    <property type="match status" value="1"/>
</dbReference>
<protein>
    <submittedName>
        <fullName evidence="18">Uncharacterized protein</fullName>
    </submittedName>
</protein>
<dbReference type="Gene3D" id="1.20.58.390">
    <property type="entry name" value="Neurotransmitter-gated ion-channel transmembrane domain"/>
    <property type="match status" value="1"/>
</dbReference>
<feature type="domain" description="Neurotransmitter-gated ion-channel transmembrane" evidence="17">
    <location>
        <begin position="249"/>
        <end position="529"/>
    </location>
</feature>
<evidence type="ECO:0000256" key="6">
    <source>
        <dbReference type="ARBA" id="ARBA00023018"/>
    </source>
</evidence>
<keyword evidence="8 15" id="KW-0472">Membrane</keyword>
<evidence type="ECO:0000256" key="3">
    <source>
        <dbReference type="ARBA" id="ARBA00022475"/>
    </source>
</evidence>
<dbReference type="Proteomes" id="UP001186944">
    <property type="component" value="Unassembled WGS sequence"/>
</dbReference>
<dbReference type="AlphaFoldDB" id="A0AA88XQ45"/>
<dbReference type="NCBIfam" id="TIGR00860">
    <property type="entry name" value="LIC"/>
    <property type="match status" value="1"/>
</dbReference>
<dbReference type="EMBL" id="VSWD01000010">
    <property type="protein sequence ID" value="KAK3089735.1"/>
    <property type="molecule type" value="Genomic_DNA"/>
</dbReference>
<evidence type="ECO:0000256" key="9">
    <source>
        <dbReference type="ARBA" id="ARBA00023157"/>
    </source>
</evidence>
<reference evidence="18" key="1">
    <citation type="submission" date="2019-08" db="EMBL/GenBank/DDBJ databases">
        <title>The improved chromosome-level genome for the pearl oyster Pinctada fucata martensii using PacBio sequencing and Hi-C.</title>
        <authorList>
            <person name="Zheng Z."/>
        </authorList>
    </citation>
    <scope>NUCLEOTIDE SEQUENCE</scope>
    <source>
        <strain evidence="18">ZZ-2019</strain>
        <tissue evidence="18">Adductor muscle</tissue>
    </source>
</reference>
<dbReference type="InterPro" id="IPR036734">
    <property type="entry name" value="Neur_chan_lig-bd_sf"/>
</dbReference>
<evidence type="ECO:0000259" key="16">
    <source>
        <dbReference type="Pfam" id="PF02931"/>
    </source>
</evidence>
<dbReference type="GO" id="GO:0004888">
    <property type="term" value="F:transmembrane signaling receptor activity"/>
    <property type="evidence" value="ECO:0007669"/>
    <property type="project" value="InterPro"/>
</dbReference>
<feature type="transmembrane region" description="Helical" evidence="15">
    <location>
        <begin position="304"/>
        <end position="330"/>
    </location>
</feature>